<evidence type="ECO:0000313" key="2">
    <source>
        <dbReference type="EMBL" id="PXX07242.1"/>
    </source>
</evidence>
<gene>
    <name evidence="2" type="ORF">C8E89_11125</name>
</gene>
<keyword evidence="3" id="KW-1185">Reference proteome</keyword>
<dbReference type="RefSeq" id="WP_110317317.1">
    <property type="nucleotide sequence ID" value="NZ_QJJU01000011.1"/>
</dbReference>
<dbReference type="OrthoDB" id="9795599at2"/>
<proteinExistence type="inferred from homology"/>
<dbReference type="InterPro" id="IPR011322">
    <property type="entry name" value="N-reg_PII-like_a/b"/>
</dbReference>
<organism evidence="2 3">
    <name type="scientific">Mycolicibacterium moriokaense</name>
    <dbReference type="NCBI Taxonomy" id="39691"/>
    <lineage>
        <taxon>Bacteria</taxon>
        <taxon>Bacillati</taxon>
        <taxon>Actinomycetota</taxon>
        <taxon>Actinomycetes</taxon>
        <taxon>Mycobacteriales</taxon>
        <taxon>Mycobacteriaceae</taxon>
        <taxon>Mycolicibacterium</taxon>
    </lineage>
</organism>
<accession>A0A318HEF9</accession>
<dbReference type="EMBL" id="QJJU01000011">
    <property type="protein sequence ID" value="PXX07242.1"/>
    <property type="molecule type" value="Genomic_DNA"/>
</dbReference>
<dbReference type="Pfam" id="PF02641">
    <property type="entry name" value="DUF190"/>
    <property type="match status" value="3"/>
</dbReference>
<reference evidence="2 3" key="2">
    <citation type="submission" date="2018-06" db="EMBL/GenBank/DDBJ databases">
        <title>Sequencing of bacterial isolates from soil warming experiment in Harvard Forest, Massachusetts, USA.</title>
        <authorList>
            <person name="Deangelis K.PhD."/>
        </authorList>
    </citation>
    <scope>NUCLEOTIDE SEQUENCE [LARGE SCALE GENOMIC DNA]</scope>
    <source>
        <strain evidence="2 3">GAS496</strain>
    </source>
</reference>
<comment type="caution">
    <text evidence="2">The sequence shown here is derived from an EMBL/GenBank/DDBJ whole genome shotgun (WGS) entry which is preliminary data.</text>
</comment>
<dbReference type="PANTHER" id="PTHR35983">
    <property type="entry name" value="UPF0166 PROTEIN TM_0021"/>
    <property type="match status" value="1"/>
</dbReference>
<dbReference type="AlphaFoldDB" id="A0A318HEF9"/>
<protein>
    <submittedName>
        <fullName evidence="2">PII-like signaling protein</fullName>
    </submittedName>
</protein>
<comment type="similarity">
    <text evidence="1">Belongs to the UPF0166 family.</text>
</comment>
<evidence type="ECO:0000256" key="1">
    <source>
        <dbReference type="ARBA" id="ARBA00010554"/>
    </source>
</evidence>
<reference evidence="3" key="1">
    <citation type="submission" date="2018-05" db="EMBL/GenBank/DDBJ databases">
        <authorList>
            <person name="Deangelis K."/>
            <person name="Huntemann M."/>
            <person name="Clum A."/>
            <person name="Pillay M."/>
            <person name="Palaniappan K."/>
            <person name="Varghese N."/>
            <person name="Mikhailova N."/>
            <person name="Stamatis D."/>
            <person name="Reddy T."/>
            <person name="Daum C."/>
            <person name="Shapiro N."/>
            <person name="Ivanova N."/>
            <person name="Kyrpides N."/>
            <person name="Woyke T."/>
        </authorList>
    </citation>
    <scope>NUCLEOTIDE SEQUENCE [LARGE SCALE GENOMIC DNA]</scope>
    <source>
        <strain evidence="3">GAS496</strain>
    </source>
</reference>
<dbReference type="Gene3D" id="3.30.70.120">
    <property type="match status" value="3"/>
</dbReference>
<name>A0A318HEF9_9MYCO</name>
<dbReference type="PANTHER" id="PTHR35983:SF1">
    <property type="entry name" value="UPF0166 PROTEIN TM_0021"/>
    <property type="match status" value="1"/>
</dbReference>
<dbReference type="Proteomes" id="UP000247781">
    <property type="component" value="Unassembled WGS sequence"/>
</dbReference>
<evidence type="ECO:0000313" key="3">
    <source>
        <dbReference type="Proteomes" id="UP000247781"/>
    </source>
</evidence>
<sequence length="354" mass="38440">MSDEYLKLTTYFAERLRSGNRFVADALLDLYGESAVATSVVLRGIASFGPHHELRSDQSLSASEDSPIVIAAVDRADKIAPLADRAVAMTTRGLITLERARLLVGAEAPAPHETVKLTVYVGRQDRVSAQPAHQAVCEVLHRHGFAGASVFLGVDGTKNGQRRRARFFSRNVDIPVMIIAIGTGVQAVAAIRELEALLRQPLLTIERAQLCKRDGQLLARPTALPATDGDGRALWQKLMVYTSEATLHDGVPIHRAIVQRLFDSGAATGATVLRGIWGFHGDHKPHGDKMVQLARQVPVTTVVVDSPERIAASFDIIDDVTERHGLVTSELVPALVTIDDGERRGGTALARYRY</sequence>
<dbReference type="SUPFAM" id="SSF54913">
    <property type="entry name" value="GlnB-like"/>
    <property type="match status" value="3"/>
</dbReference>
<dbReference type="InterPro" id="IPR003793">
    <property type="entry name" value="UPF0166"/>
</dbReference>
<dbReference type="InterPro" id="IPR015867">
    <property type="entry name" value="N-reg_PII/ATP_PRibTrfase_C"/>
</dbReference>